<proteinExistence type="predicted"/>
<name>A0A1H8X8F8_9PSEU</name>
<feature type="transmembrane region" description="Helical" evidence="1">
    <location>
        <begin position="115"/>
        <end position="135"/>
    </location>
</feature>
<dbReference type="EMBL" id="FOEF01000006">
    <property type="protein sequence ID" value="SEP36111.1"/>
    <property type="molecule type" value="Genomic_DNA"/>
</dbReference>
<feature type="transmembrane region" description="Helical" evidence="1">
    <location>
        <begin position="46"/>
        <end position="67"/>
    </location>
</feature>
<organism evidence="2 3">
    <name type="scientific">Amycolatopsis saalfeldensis</name>
    <dbReference type="NCBI Taxonomy" id="394193"/>
    <lineage>
        <taxon>Bacteria</taxon>
        <taxon>Bacillati</taxon>
        <taxon>Actinomycetota</taxon>
        <taxon>Actinomycetes</taxon>
        <taxon>Pseudonocardiales</taxon>
        <taxon>Pseudonocardiaceae</taxon>
        <taxon>Amycolatopsis</taxon>
    </lineage>
</organism>
<feature type="transmembrane region" description="Helical" evidence="1">
    <location>
        <begin position="74"/>
        <end position="95"/>
    </location>
</feature>
<dbReference type="AlphaFoldDB" id="A0A1H8X8F8"/>
<keyword evidence="3" id="KW-1185">Reference proteome</keyword>
<dbReference type="RefSeq" id="WP_245787359.1">
    <property type="nucleotide sequence ID" value="NZ_FOEF01000006.1"/>
</dbReference>
<dbReference type="Proteomes" id="UP000198582">
    <property type="component" value="Unassembled WGS sequence"/>
</dbReference>
<gene>
    <name evidence="2" type="ORF">SAMN04489732_106416</name>
</gene>
<accession>A0A1H8X8F8</accession>
<keyword evidence="1" id="KW-0812">Transmembrane</keyword>
<sequence>MRRLQAARAVVVLGAAVAGGVGLVLPSARYLSERFPPGVGDPDLGLGLRLACALACALAFALALAALQRHRDEPLAFACLPGIAVIGISAQYLVLTLPRVADLAPAARIAPASGTWVLLGVGVVLTVTGLAAGAASRRLSE</sequence>
<dbReference type="STRING" id="394193.SAMN04489732_106416"/>
<evidence type="ECO:0000313" key="3">
    <source>
        <dbReference type="Proteomes" id="UP000198582"/>
    </source>
</evidence>
<feature type="transmembrane region" description="Helical" evidence="1">
    <location>
        <begin position="7"/>
        <end position="26"/>
    </location>
</feature>
<evidence type="ECO:0000256" key="1">
    <source>
        <dbReference type="SAM" id="Phobius"/>
    </source>
</evidence>
<keyword evidence="1" id="KW-1133">Transmembrane helix</keyword>
<protein>
    <submittedName>
        <fullName evidence="2">Uncharacterized protein</fullName>
    </submittedName>
</protein>
<keyword evidence="1" id="KW-0472">Membrane</keyword>
<evidence type="ECO:0000313" key="2">
    <source>
        <dbReference type="EMBL" id="SEP36111.1"/>
    </source>
</evidence>
<reference evidence="3" key="1">
    <citation type="submission" date="2016-10" db="EMBL/GenBank/DDBJ databases">
        <authorList>
            <person name="Varghese N."/>
            <person name="Submissions S."/>
        </authorList>
    </citation>
    <scope>NUCLEOTIDE SEQUENCE [LARGE SCALE GENOMIC DNA]</scope>
    <source>
        <strain evidence="3">DSM 44993</strain>
    </source>
</reference>